<feature type="compositionally biased region" description="Low complexity" evidence="2">
    <location>
        <begin position="328"/>
        <end position="337"/>
    </location>
</feature>
<feature type="compositionally biased region" description="Basic and acidic residues" evidence="2">
    <location>
        <begin position="23"/>
        <end position="33"/>
    </location>
</feature>
<dbReference type="Gene3D" id="3.30.70.330">
    <property type="match status" value="1"/>
</dbReference>
<comment type="caution">
    <text evidence="4">The sequence shown here is derived from an EMBL/GenBank/DDBJ whole genome shotgun (WGS) entry which is preliminary data.</text>
</comment>
<dbReference type="PANTHER" id="PTHR23295">
    <property type="entry name" value="NUCLEAR RECEPTOR COACTIVATOR 5-RELATED"/>
    <property type="match status" value="1"/>
</dbReference>
<feature type="compositionally biased region" description="Basic and acidic residues" evidence="2">
    <location>
        <begin position="476"/>
        <end position="504"/>
    </location>
</feature>
<feature type="domain" description="RRM" evidence="3">
    <location>
        <begin position="414"/>
        <end position="485"/>
    </location>
</feature>
<dbReference type="InterPro" id="IPR000504">
    <property type="entry name" value="RRM_dom"/>
</dbReference>
<evidence type="ECO:0000256" key="2">
    <source>
        <dbReference type="SAM" id="MobiDB-lite"/>
    </source>
</evidence>
<dbReference type="InterPro" id="IPR012677">
    <property type="entry name" value="Nucleotide-bd_a/b_plait_sf"/>
</dbReference>
<dbReference type="Pfam" id="PF00076">
    <property type="entry name" value="RRM_1"/>
    <property type="match status" value="1"/>
</dbReference>
<organism evidence="4 5">
    <name type="scientific">Sporothrix epigloea</name>
    <dbReference type="NCBI Taxonomy" id="1892477"/>
    <lineage>
        <taxon>Eukaryota</taxon>
        <taxon>Fungi</taxon>
        <taxon>Dikarya</taxon>
        <taxon>Ascomycota</taxon>
        <taxon>Pezizomycotina</taxon>
        <taxon>Sordariomycetes</taxon>
        <taxon>Sordariomycetidae</taxon>
        <taxon>Ophiostomatales</taxon>
        <taxon>Ophiostomataceae</taxon>
        <taxon>Sporothrix</taxon>
    </lineage>
</organism>
<feature type="compositionally biased region" description="Low complexity" evidence="2">
    <location>
        <begin position="150"/>
        <end position="162"/>
    </location>
</feature>
<keyword evidence="1" id="KW-0694">RNA-binding</keyword>
<feature type="compositionally biased region" description="Basic and acidic residues" evidence="2">
    <location>
        <begin position="512"/>
        <end position="553"/>
    </location>
</feature>
<evidence type="ECO:0000313" key="4">
    <source>
        <dbReference type="EMBL" id="CAK7272848.1"/>
    </source>
</evidence>
<dbReference type="PROSITE" id="PS50102">
    <property type="entry name" value="RRM"/>
    <property type="match status" value="1"/>
</dbReference>
<dbReference type="SUPFAM" id="SSF54928">
    <property type="entry name" value="RNA-binding domain, RBD"/>
    <property type="match status" value="1"/>
</dbReference>
<dbReference type="InterPro" id="IPR052600">
    <property type="entry name" value="Nuc_rcpt_coact/corep"/>
</dbReference>
<dbReference type="InterPro" id="IPR035979">
    <property type="entry name" value="RBD_domain_sf"/>
</dbReference>
<dbReference type="EMBL" id="CAWUOM010000117">
    <property type="protein sequence ID" value="CAK7272848.1"/>
    <property type="molecule type" value="Genomic_DNA"/>
</dbReference>
<dbReference type="SMART" id="SM00360">
    <property type="entry name" value="RRM"/>
    <property type="match status" value="1"/>
</dbReference>
<keyword evidence="5" id="KW-1185">Reference proteome</keyword>
<evidence type="ECO:0000313" key="5">
    <source>
        <dbReference type="Proteomes" id="UP001642501"/>
    </source>
</evidence>
<dbReference type="PANTHER" id="PTHR23295:SF6">
    <property type="entry name" value="NEOSIN, ISOFORM A"/>
    <property type="match status" value="1"/>
</dbReference>
<feature type="region of interest" description="Disordered" evidence="2">
    <location>
        <begin position="1"/>
        <end position="37"/>
    </location>
</feature>
<evidence type="ECO:0000259" key="3">
    <source>
        <dbReference type="PROSITE" id="PS50102"/>
    </source>
</evidence>
<gene>
    <name evidence="4" type="primary">NAB3</name>
    <name evidence="4" type="ORF">SEPCBS57363_005353</name>
</gene>
<feature type="compositionally biased region" description="Basic and acidic residues" evidence="2">
    <location>
        <begin position="567"/>
        <end position="584"/>
    </location>
</feature>
<protein>
    <submittedName>
        <fullName evidence="4">Nuclear polyadenylated RNA-binding protein 3</fullName>
    </submittedName>
</protein>
<feature type="region of interest" description="Disordered" evidence="2">
    <location>
        <begin position="143"/>
        <end position="224"/>
    </location>
</feature>
<feature type="compositionally biased region" description="Acidic residues" evidence="2">
    <location>
        <begin position="211"/>
        <end position="224"/>
    </location>
</feature>
<dbReference type="Proteomes" id="UP001642501">
    <property type="component" value="Unassembled WGS sequence"/>
</dbReference>
<proteinExistence type="predicted"/>
<sequence length="889" mass="93642">MSESTDAPPEVLSTEHASSFDVVSKDAPIKDANPDVGGDAFEQAVQAAGQYDANCQPTNGDDAMGDKDADVAAERRHEFVDAAHDADAENLAATVSDNATDEDGNVAPLAPLEEAADVVLLDTNQDTAVAIIDDRTNLDTLVDVPLPNGSSPSSAAADWSPDFPKASGQGTGLSDEDQVETSLNVDAQSIADDAIPDADVDGDPDKSDTADLSDAELSDAEFSDEELFEELPYIADIAMVDTGESDEAQLSAATTRDDGEEATASGGRQSIDFGKVINAILGDTTEPPAVDDMATAPPIGAPKGPSHSFPRPPNGPVQATVKHVNNVPPSGKATAAAPGGGSGKASAKSPSAPPAAAGRRGQAARGNQGQSPAASRQANSAREKAAVDRAYQAFLNEEKIHVAENKWDAFPEGSRMFVGNLSQERVSKRDVFEQFHRYGRLAQISIKSAYGFVQYHSASEASAALKNLEGAEVRGRKIHLEVSRPPKKEKDNGRDNERGSDRTRGRGGSNRSPERIKSRGSRGGDRYDGRAEDSQRHSRDGKLSDSRGGHEPSNHQSTKQSRRSRDRSRSPQKYDRRGDDDRGYRSRRSPSPYGHSRHDSGRGGYDSSKSQHSGNVLDVQFLASQGLDWEFIKWVQGPFSERGLKTDVLYLTSHTPPRDSIIQMHVLGGITAIVDLDSRAQATGLIPVQVFNRSGGDKKVLFDGYRDLTPPVAADVVVRAKAAAVVQQHQPAYSQAYPSTSNTSKPYVPPYQLAAPAPAPVRNNTADLGTLFGQLDNNTLAQVLGALQTQHASAAAAAPPASYAQVPQASPYTAPVNTTQQAQLAALLSTLGATPSASAASYGTGASAAPYAAGLPIAAHAAAAFSSVPPGAEEQAVQAILAQFAQSRQ</sequence>
<evidence type="ECO:0000256" key="1">
    <source>
        <dbReference type="PROSITE-ProRule" id="PRU00176"/>
    </source>
</evidence>
<name>A0ABP0DYY8_9PEZI</name>
<feature type="compositionally biased region" description="Low complexity" evidence="2">
    <location>
        <begin position="344"/>
        <end position="371"/>
    </location>
</feature>
<accession>A0ABP0DYY8</accession>
<feature type="region of interest" description="Disordered" evidence="2">
    <location>
        <begin position="245"/>
        <end position="384"/>
    </location>
</feature>
<reference evidence="4 5" key="1">
    <citation type="submission" date="2024-01" db="EMBL/GenBank/DDBJ databases">
        <authorList>
            <person name="Allen C."/>
            <person name="Tagirdzhanova G."/>
        </authorList>
    </citation>
    <scope>NUCLEOTIDE SEQUENCE [LARGE SCALE GENOMIC DNA]</scope>
    <source>
        <strain evidence="4 5">CBS 573.63</strain>
    </source>
</reference>
<feature type="region of interest" description="Disordered" evidence="2">
    <location>
        <begin position="476"/>
        <end position="611"/>
    </location>
</feature>